<gene>
    <name evidence="1" type="ORF">RSOL_474010</name>
</gene>
<protein>
    <submittedName>
        <fullName evidence="1">Uncharacterized protein</fullName>
    </submittedName>
</protein>
<accession>X8JTI5</accession>
<proteinExistence type="predicted"/>
<name>X8JTI5_9AGAM</name>
<dbReference type="AlphaFoldDB" id="X8JTI5"/>
<dbReference type="Proteomes" id="UP000030108">
    <property type="component" value="Unassembled WGS sequence"/>
</dbReference>
<dbReference type="GO" id="GO:0007131">
    <property type="term" value="P:reciprocal meiotic recombination"/>
    <property type="evidence" value="ECO:0007669"/>
    <property type="project" value="InterPro"/>
</dbReference>
<dbReference type="GO" id="GO:0000795">
    <property type="term" value="C:synaptonemal complex"/>
    <property type="evidence" value="ECO:0007669"/>
    <property type="project" value="InterPro"/>
</dbReference>
<reference evidence="2" key="1">
    <citation type="journal article" date="2014" name="Genome Announc.">
        <title>Draft genome sequence of the plant-pathogenic soil fungus Rhizoctonia solani anastomosis group 3 strain Rhs1AP.</title>
        <authorList>
            <person name="Cubeta M.A."/>
            <person name="Thomas E."/>
            <person name="Dean R.A."/>
            <person name="Jabaji S."/>
            <person name="Neate S.M."/>
            <person name="Tavantzis S."/>
            <person name="Toda T."/>
            <person name="Vilgalys R."/>
            <person name="Bharathan N."/>
            <person name="Fedorova-Abrams N."/>
            <person name="Pakala S.B."/>
            <person name="Pakala S.M."/>
            <person name="Zafar N."/>
            <person name="Joardar V."/>
            <person name="Losada L."/>
            <person name="Nierman W.C."/>
        </authorList>
    </citation>
    <scope>NUCLEOTIDE SEQUENCE [LARGE SCALE GENOMIC DNA]</scope>
    <source>
        <strain evidence="2">AG-3</strain>
    </source>
</reference>
<dbReference type="GO" id="GO:0061630">
    <property type="term" value="F:ubiquitin protein ligase activity"/>
    <property type="evidence" value="ECO:0007669"/>
    <property type="project" value="InterPro"/>
</dbReference>
<dbReference type="EMBL" id="JATN01000309">
    <property type="protein sequence ID" value="EUC66283.1"/>
    <property type="molecule type" value="Genomic_DNA"/>
</dbReference>
<dbReference type="OrthoDB" id="441210at2759"/>
<dbReference type="InterPro" id="IPR042448">
    <property type="entry name" value="CCNB1IP1"/>
</dbReference>
<evidence type="ECO:0000313" key="1">
    <source>
        <dbReference type="EMBL" id="EUC66283.1"/>
    </source>
</evidence>
<sequence length="149" mass="16594">MNCLGLRKSVLHASLLYPSLASTPLLPRRFIPIPALGMHSASNKRLQDCKLSFFLPDCAYPSKSVLSGLSPSIILEISSRAIAFWQYQIHQESSFQAAILKNLNERNAHLQKQLDNVVREANSELGLLNNKLTGTTRFLSTISQIKPMC</sequence>
<dbReference type="PANTHER" id="PTHR14305">
    <property type="entry name" value="E3 UBIQUITIN-PROTEIN LIGASE CCNB1IP1"/>
    <property type="match status" value="1"/>
</dbReference>
<evidence type="ECO:0000313" key="2">
    <source>
        <dbReference type="Proteomes" id="UP000030108"/>
    </source>
</evidence>
<comment type="caution">
    <text evidence="1">The sequence shown here is derived from an EMBL/GenBank/DDBJ whole genome shotgun (WGS) entry which is preliminary data.</text>
</comment>
<organism evidence="1 2">
    <name type="scientific">Rhizoctonia solani AG-3 Rhs1AP</name>
    <dbReference type="NCBI Taxonomy" id="1086054"/>
    <lineage>
        <taxon>Eukaryota</taxon>
        <taxon>Fungi</taxon>
        <taxon>Dikarya</taxon>
        <taxon>Basidiomycota</taxon>
        <taxon>Agaricomycotina</taxon>
        <taxon>Agaricomycetes</taxon>
        <taxon>Cantharellales</taxon>
        <taxon>Ceratobasidiaceae</taxon>
        <taxon>Rhizoctonia</taxon>
    </lineage>
</organism>
<dbReference type="PANTHER" id="PTHR14305:SF0">
    <property type="entry name" value="E3 UBIQUITIN-PROTEIN LIGASE CCNB1IP1"/>
    <property type="match status" value="1"/>
</dbReference>